<dbReference type="Pfam" id="PF02575">
    <property type="entry name" value="YbaB_DNA_bd"/>
    <property type="match status" value="1"/>
</dbReference>
<dbReference type="Proteomes" id="UP001501231">
    <property type="component" value="Unassembled WGS sequence"/>
</dbReference>
<dbReference type="Gene3D" id="3.30.1310.10">
    <property type="entry name" value="Nucleoid-associated protein YbaB-like domain"/>
    <property type="match status" value="1"/>
</dbReference>
<dbReference type="InterPro" id="IPR004401">
    <property type="entry name" value="YbaB/EbfC"/>
</dbReference>
<reference evidence="2" key="1">
    <citation type="journal article" date="2019" name="Int. J. Syst. Evol. Microbiol.">
        <title>The Global Catalogue of Microorganisms (GCM) 10K type strain sequencing project: providing services to taxonomists for standard genome sequencing and annotation.</title>
        <authorList>
            <consortium name="The Broad Institute Genomics Platform"/>
            <consortium name="The Broad Institute Genome Sequencing Center for Infectious Disease"/>
            <person name="Wu L."/>
            <person name="Ma J."/>
        </authorList>
    </citation>
    <scope>NUCLEOTIDE SEQUENCE [LARGE SCALE GENOMIC DNA]</scope>
    <source>
        <strain evidence="2">JCM 3325</strain>
    </source>
</reference>
<evidence type="ECO:0008006" key="3">
    <source>
        <dbReference type="Google" id="ProtNLM"/>
    </source>
</evidence>
<proteinExistence type="predicted"/>
<accession>A0ABP5W521</accession>
<evidence type="ECO:0000313" key="2">
    <source>
        <dbReference type="Proteomes" id="UP001501231"/>
    </source>
</evidence>
<dbReference type="InterPro" id="IPR036894">
    <property type="entry name" value="YbaB-like_sf"/>
</dbReference>
<comment type="caution">
    <text evidence="1">The sequence shown here is derived from an EMBL/GenBank/DDBJ whole genome shotgun (WGS) entry which is preliminary data.</text>
</comment>
<dbReference type="EMBL" id="BAAARW010000012">
    <property type="protein sequence ID" value="GAA2420012.1"/>
    <property type="molecule type" value="Genomic_DNA"/>
</dbReference>
<dbReference type="SUPFAM" id="SSF82607">
    <property type="entry name" value="YbaB-like"/>
    <property type="match status" value="1"/>
</dbReference>
<evidence type="ECO:0000313" key="1">
    <source>
        <dbReference type="EMBL" id="GAA2420012.1"/>
    </source>
</evidence>
<gene>
    <name evidence="1" type="ORF">GCM10010191_33990</name>
</gene>
<sequence length="126" mass="14069">MSTPRSGNRFSIMQQRDLAADRIMRLERQMRVTADAVDEFATRVRHLDSSLAKKGVVQGIEPGLGAVIVDGNGELQDVKFNVDDVRTTDPARLGDRVLCAINEAKDKIQLIREHGLRDISKSVNRK</sequence>
<protein>
    <recommendedName>
        <fullName evidence="3">YbaB/EbfC family DNA-binding protein</fullName>
    </recommendedName>
</protein>
<keyword evidence="2" id="KW-1185">Reference proteome</keyword>
<name>A0ABP5W521_9ACTN</name>
<organism evidence="1 2">
    <name type="scientific">Actinomadura vinacea</name>
    <dbReference type="NCBI Taxonomy" id="115336"/>
    <lineage>
        <taxon>Bacteria</taxon>
        <taxon>Bacillati</taxon>
        <taxon>Actinomycetota</taxon>
        <taxon>Actinomycetes</taxon>
        <taxon>Streptosporangiales</taxon>
        <taxon>Thermomonosporaceae</taxon>
        <taxon>Actinomadura</taxon>
    </lineage>
</organism>